<keyword evidence="5" id="KW-0804">Transcription</keyword>
<dbReference type="GO" id="GO:0005737">
    <property type="term" value="C:cytoplasm"/>
    <property type="evidence" value="ECO:0007669"/>
    <property type="project" value="UniProtKB-SubCell"/>
</dbReference>
<dbReference type="RefSeq" id="WP_101291087.1">
    <property type="nucleotide sequence ID" value="NZ_FOUQ01000010.1"/>
</dbReference>
<dbReference type="SMART" id="SM00347">
    <property type="entry name" value="HTH_MARR"/>
    <property type="match status" value="1"/>
</dbReference>
<evidence type="ECO:0000256" key="5">
    <source>
        <dbReference type="ARBA" id="ARBA00023163"/>
    </source>
</evidence>
<dbReference type="PROSITE" id="PS50995">
    <property type="entry name" value="HTH_MARR_2"/>
    <property type="match status" value="1"/>
</dbReference>
<dbReference type="PANTHER" id="PTHR33164:SF5">
    <property type="entry name" value="ORGANIC HYDROPEROXIDE RESISTANCE TRANSCRIPTIONAL REGULATOR"/>
    <property type="match status" value="1"/>
</dbReference>
<keyword evidence="8" id="KW-1185">Reference proteome</keyword>
<evidence type="ECO:0000313" key="7">
    <source>
        <dbReference type="EMBL" id="PKR87429.1"/>
    </source>
</evidence>
<dbReference type="GO" id="GO:0006950">
    <property type="term" value="P:response to stress"/>
    <property type="evidence" value="ECO:0007669"/>
    <property type="project" value="TreeGrafter"/>
</dbReference>
<dbReference type="GO" id="GO:0003677">
    <property type="term" value="F:DNA binding"/>
    <property type="evidence" value="ECO:0007669"/>
    <property type="project" value="UniProtKB-KW"/>
</dbReference>
<dbReference type="GO" id="GO:0003700">
    <property type="term" value="F:DNA-binding transcription factor activity"/>
    <property type="evidence" value="ECO:0007669"/>
    <property type="project" value="InterPro"/>
</dbReference>
<gene>
    <name evidence="7" type="ORF">CXZ10_19690</name>
</gene>
<dbReference type="InterPro" id="IPR036390">
    <property type="entry name" value="WH_DNA-bd_sf"/>
</dbReference>
<dbReference type="InterPro" id="IPR039422">
    <property type="entry name" value="MarR/SlyA-like"/>
</dbReference>
<dbReference type="SUPFAM" id="SSF46785">
    <property type="entry name" value="Winged helix' DNA-binding domain"/>
    <property type="match status" value="1"/>
</dbReference>
<dbReference type="InterPro" id="IPR055166">
    <property type="entry name" value="Transc_reg_Sar_Rot_HTH"/>
</dbReference>
<dbReference type="InterPro" id="IPR000835">
    <property type="entry name" value="HTH_MarR-typ"/>
</dbReference>
<keyword evidence="3" id="KW-0805">Transcription regulation</keyword>
<organism evidence="7 8">
    <name type="scientific">Pleomorphomonas diazotrophica</name>
    <dbReference type="NCBI Taxonomy" id="1166257"/>
    <lineage>
        <taxon>Bacteria</taxon>
        <taxon>Pseudomonadati</taxon>
        <taxon>Pseudomonadota</taxon>
        <taxon>Alphaproteobacteria</taxon>
        <taxon>Hyphomicrobiales</taxon>
        <taxon>Pleomorphomonadaceae</taxon>
        <taxon>Pleomorphomonas</taxon>
    </lineage>
</organism>
<evidence type="ECO:0000256" key="3">
    <source>
        <dbReference type="ARBA" id="ARBA00023015"/>
    </source>
</evidence>
<proteinExistence type="predicted"/>
<evidence type="ECO:0000256" key="4">
    <source>
        <dbReference type="ARBA" id="ARBA00023125"/>
    </source>
</evidence>
<dbReference type="InterPro" id="IPR036388">
    <property type="entry name" value="WH-like_DNA-bd_sf"/>
</dbReference>
<dbReference type="AlphaFoldDB" id="A0A1I4V459"/>
<evidence type="ECO:0000256" key="2">
    <source>
        <dbReference type="ARBA" id="ARBA00022490"/>
    </source>
</evidence>
<evidence type="ECO:0000256" key="1">
    <source>
        <dbReference type="ARBA" id="ARBA00004496"/>
    </source>
</evidence>
<evidence type="ECO:0000313" key="8">
    <source>
        <dbReference type="Proteomes" id="UP000233491"/>
    </source>
</evidence>
<reference evidence="7 8" key="1">
    <citation type="submission" date="2017-12" db="EMBL/GenBank/DDBJ databases">
        <title>Anaerobic carbon monoxide metabolism by Pleomorphomonas carboxyditropha sp. nov., a new mesophilic hydrogenogenic carboxidotroph.</title>
        <authorList>
            <person name="Esquivel-Elizondo S."/>
            <person name="Krajmalnik-Brown R."/>
        </authorList>
    </citation>
    <scope>NUCLEOTIDE SEQUENCE [LARGE SCALE GENOMIC DNA]</scope>
    <source>
        <strain evidence="7 8">R5-392</strain>
    </source>
</reference>
<name>A0A1I4V459_9HYPH</name>
<sequence length="152" mass="16731">MTADPQPAALEVPRIDDLLCFSIYSAGLAFNQLYRPLLEEIGLTYPQFLVMVALWDRDGRTVKELGEALYLDSSTLTPLLKRLEAVGLLSRSRNPKDERQVLLRVTDKGNALRPKAAAVACAIVDTVGISAEAAKTLRSGLDGIRNKIHRQD</sequence>
<dbReference type="PANTHER" id="PTHR33164">
    <property type="entry name" value="TRANSCRIPTIONAL REGULATOR, MARR FAMILY"/>
    <property type="match status" value="1"/>
</dbReference>
<accession>A0A1I4V459</accession>
<dbReference type="EMBL" id="PJNW01000018">
    <property type="protein sequence ID" value="PKR87429.1"/>
    <property type="molecule type" value="Genomic_DNA"/>
</dbReference>
<dbReference type="Proteomes" id="UP000233491">
    <property type="component" value="Unassembled WGS sequence"/>
</dbReference>
<dbReference type="FunFam" id="1.10.10.10:FF:000163">
    <property type="entry name" value="MarR family transcriptional regulator"/>
    <property type="match status" value="1"/>
</dbReference>
<feature type="domain" description="HTH marR-type" evidence="6">
    <location>
        <begin position="16"/>
        <end position="146"/>
    </location>
</feature>
<comment type="subcellular location">
    <subcellularLocation>
        <location evidence="1">Cytoplasm</location>
    </subcellularLocation>
</comment>
<keyword evidence="4" id="KW-0238">DNA-binding</keyword>
<dbReference type="Pfam" id="PF22381">
    <property type="entry name" value="Staph_reg_Sar_Rot"/>
    <property type="match status" value="1"/>
</dbReference>
<dbReference type="Gene3D" id="1.10.10.10">
    <property type="entry name" value="Winged helix-like DNA-binding domain superfamily/Winged helix DNA-binding domain"/>
    <property type="match status" value="1"/>
</dbReference>
<dbReference type="PRINTS" id="PR00598">
    <property type="entry name" value="HTHMARR"/>
</dbReference>
<keyword evidence="2" id="KW-0963">Cytoplasm</keyword>
<protein>
    <submittedName>
        <fullName evidence="7">MarR family transcriptional regulator</fullName>
    </submittedName>
</protein>
<evidence type="ECO:0000259" key="6">
    <source>
        <dbReference type="PROSITE" id="PS50995"/>
    </source>
</evidence>
<comment type="caution">
    <text evidence="7">The sequence shown here is derived from an EMBL/GenBank/DDBJ whole genome shotgun (WGS) entry which is preliminary data.</text>
</comment>
<dbReference type="OrthoDB" id="9806864at2"/>